<protein>
    <submittedName>
        <fullName evidence="2">Protein sex-lethal-like isoform X2</fullName>
    </submittedName>
</protein>
<keyword evidence="3" id="KW-1185">Reference proteome</keyword>
<evidence type="ECO:0000256" key="1">
    <source>
        <dbReference type="SAM" id="MobiDB-lite"/>
    </source>
</evidence>
<dbReference type="AlphaFoldDB" id="A0ABD2AWF5"/>
<gene>
    <name evidence="2" type="ORF">V1477_018815</name>
</gene>
<reference evidence="2 3" key="1">
    <citation type="journal article" date="2024" name="Ann. Entomol. Soc. Am.">
        <title>Genomic analyses of the southern and eastern yellowjacket wasps (Hymenoptera: Vespidae) reveal evolutionary signatures of social life.</title>
        <authorList>
            <person name="Catto M.A."/>
            <person name="Caine P.B."/>
            <person name="Orr S.E."/>
            <person name="Hunt B.G."/>
            <person name="Goodisman M.A.D."/>
        </authorList>
    </citation>
    <scope>NUCLEOTIDE SEQUENCE [LARGE SCALE GENOMIC DNA]</scope>
    <source>
        <strain evidence="2">232</strain>
        <tissue evidence="2">Head and thorax</tissue>
    </source>
</reference>
<sequence length="134" mass="15635">MEKSRELRHMHDKKNQTPTFFILNQHGYLGTTSCEINAHLSHVCFVLKDSRGEAGLSLWGYNGSRSLEKNKERRRREARTNIVMWHRRIAKKSGSTRKESSIVSKRKGSDMKGVRGQCPLWKGQLKHLHFLFDE</sequence>
<evidence type="ECO:0000313" key="3">
    <source>
        <dbReference type="Proteomes" id="UP001607303"/>
    </source>
</evidence>
<dbReference type="PROSITE" id="PS51257">
    <property type="entry name" value="PROKAR_LIPOPROTEIN"/>
    <property type="match status" value="1"/>
</dbReference>
<evidence type="ECO:0000313" key="2">
    <source>
        <dbReference type="EMBL" id="KAL2724954.1"/>
    </source>
</evidence>
<name>A0ABD2AWF5_VESMC</name>
<dbReference type="EMBL" id="JAYRBN010000112">
    <property type="protein sequence ID" value="KAL2724954.1"/>
    <property type="molecule type" value="Genomic_DNA"/>
</dbReference>
<comment type="caution">
    <text evidence="2">The sequence shown here is derived from an EMBL/GenBank/DDBJ whole genome shotgun (WGS) entry which is preliminary data.</text>
</comment>
<feature type="region of interest" description="Disordered" evidence="1">
    <location>
        <begin position="91"/>
        <end position="111"/>
    </location>
</feature>
<proteinExistence type="predicted"/>
<organism evidence="2 3">
    <name type="scientific">Vespula maculifrons</name>
    <name type="common">Eastern yellow jacket</name>
    <name type="synonym">Wasp</name>
    <dbReference type="NCBI Taxonomy" id="7453"/>
    <lineage>
        <taxon>Eukaryota</taxon>
        <taxon>Metazoa</taxon>
        <taxon>Ecdysozoa</taxon>
        <taxon>Arthropoda</taxon>
        <taxon>Hexapoda</taxon>
        <taxon>Insecta</taxon>
        <taxon>Pterygota</taxon>
        <taxon>Neoptera</taxon>
        <taxon>Endopterygota</taxon>
        <taxon>Hymenoptera</taxon>
        <taxon>Apocrita</taxon>
        <taxon>Aculeata</taxon>
        <taxon>Vespoidea</taxon>
        <taxon>Vespidae</taxon>
        <taxon>Vespinae</taxon>
        <taxon>Vespula</taxon>
    </lineage>
</organism>
<dbReference type="Proteomes" id="UP001607303">
    <property type="component" value="Unassembled WGS sequence"/>
</dbReference>
<accession>A0ABD2AWF5</accession>